<dbReference type="Gene3D" id="1.10.150.50">
    <property type="entry name" value="Transcription Factor, Ets-1"/>
    <property type="match status" value="1"/>
</dbReference>
<feature type="region of interest" description="Disordered" evidence="9">
    <location>
        <begin position="89"/>
        <end position="149"/>
    </location>
</feature>
<comment type="similarity">
    <text evidence="2">Belongs to the SNF2/RAD54 helicase family.</text>
</comment>
<dbReference type="CDD" id="cd18007">
    <property type="entry name" value="DEXHc_ATRX-like"/>
    <property type="match status" value="1"/>
</dbReference>
<evidence type="ECO:0000259" key="10">
    <source>
        <dbReference type="PROSITE" id="PS51192"/>
    </source>
</evidence>
<accession>S8B668</accession>
<dbReference type="Pfam" id="PF00271">
    <property type="entry name" value="Helicase_C"/>
    <property type="match status" value="1"/>
</dbReference>
<feature type="region of interest" description="Disordered" evidence="9">
    <location>
        <begin position="408"/>
        <end position="449"/>
    </location>
</feature>
<keyword evidence="4" id="KW-0378">Hydrolase</keyword>
<feature type="region of interest" description="Disordered" evidence="9">
    <location>
        <begin position="1548"/>
        <end position="1641"/>
    </location>
</feature>
<feature type="compositionally biased region" description="Polar residues" evidence="9">
    <location>
        <begin position="1768"/>
        <end position="1784"/>
    </location>
</feature>
<evidence type="ECO:0000256" key="3">
    <source>
        <dbReference type="ARBA" id="ARBA00022741"/>
    </source>
</evidence>
<dbReference type="SMART" id="SM00487">
    <property type="entry name" value="DEXDc"/>
    <property type="match status" value="1"/>
</dbReference>
<feature type="compositionally biased region" description="Low complexity" evidence="9">
    <location>
        <begin position="433"/>
        <end position="444"/>
    </location>
</feature>
<feature type="domain" description="Helicase ATP-binding" evidence="10">
    <location>
        <begin position="925"/>
        <end position="1128"/>
    </location>
</feature>
<keyword evidence="6" id="KW-0067">ATP-binding</keyword>
<protein>
    <submittedName>
        <fullName evidence="12">Uncharacterized protein</fullName>
    </submittedName>
</protein>
<evidence type="ECO:0000256" key="8">
    <source>
        <dbReference type="ARBA" id="ARBA00023242"/>
    </source>
</evidence>
<feature type="region of interest" description="Disordered" evidence="9">
    <location>
        <begin position="16"/>
        <end position="35"/>
    </location>
</feature>
<evidence type="ECO:0000313" key="12">
    <source>
        <dbReference type="EMBL" id="EPS34368.1"/>
    </source>
</evidence>
<dbReference type="InterPro" id="IPR000330">
    <property type="entry name" value="SNF2_N"/>
</dbReference>
<keyword evidence="3" id="KW-0547">Nucleotide-binding</keyword>
<reference evidence="12 13" key="1">
    <citation type="journal article" date="2013" name="PLoS ONE">
        <title>Genomic and secretomic analyses reveal unique features of the lignocellulolytic enzyme system of Penicillium decumbens.</title>
        <authorList>
            <person name="Liu G."/>
            <person name="Zhang L."/>
            <person name="Wei X."/>
            <person name="Zou G."/>
            <person name="Qin Y."/>
            <person name="Ma L."/>
            <person name="Li J."/>
            <person name="Zheng H."/>
            <person name="Wang S."/>
            <person name="Wang C."/>
            <person name="Xun L."/>
            <person name="Zhao G.-P."/>
            <person name="Zhou Z."/>
            <person name="Qu Y."/>
        </authorList>
    </citation>
    <scope>NUCLEOTIDE SEQUENCE [LARGE SCALE GENOMIC DNA]</scope>
    <source>
        <strain evidence="13">114-2 / CGMCC 5302</strain>
    </source>
</reference>
<dbReference type="PROSITE" id="PS51194">
    <property type="entry name" value="HELICASE_CTER"/>
    <property type="match status" value="1"/>
</dbReference>
<feature type="region of interest" description="Disordered" evidence="9">
    <location>
        <begin position="486"/>
        <end position="571"/>
    </location>
</feature>
<dbReference type="GO" id="GO:0003677">
    <property type="term" value="F:DNA binding"/>
    <property type="evidence" value="ECO:0007669"/>
    <property type="project" value="UniProtKB-KW"/>
</dbReference>
<dbReference type="InterPro" id="IPR001660">
    <property type="entry name" value="SAM"/>
</dbReference>
<dbReference type="InterPro" id="IPR049730">
    <property type="entry name" value="SNF2/RAD54-like_C"/>
</dbReference>
<dbReference type="Gene3D" id="3.40.50.10810">
    <property type="entry name" value="Tandem AAA-ATPase domain"/>
    <property type="match status" value="1"/>
</dbReference>
<dbReference type="CDD" id="cd18793">
    <property type="entry name" value="SF2_C_SNF"/>
    <property type="match status" value="1"/>
</dbReference>
<evidence type="ECO:0000256" key="4">
    <source>
        <dbReference type="ARBA" id="ARBA00022801"/>
    </source>
</evidence>
<dbReference type="PANTHER" id="PTHR45797">
    <property type="entry name" value="RAD54-LIKE"/>
    <property type="match status" value="1"/>
</dbReference>
<dbReference type="STRING" id="933388.S8B668"/>
<feature type="region of interest" description="Disordered" evidence="9">
    <location>
        <begin position="168"/>
        <end position="188"/>
    </location>
</feature>
<keyword evidence="7" id="KW-0238">DNA-binding</keyword>
<feature type="compositionally biased region" description="Basic residues" evidence="9">
    <location>
        <begin position="831"/>
        <end position="849"/>
    </location>
</feature>
<keyword evidence="13" id="KW-1185">Reference proteome</keyword>
<dbReference type="Gene3D" id="3.40.50.300">
    <property type="entry name" value="P-loop containing nucleotide triphosphate hydrolases"/>
    <property type="match status" value="1"/>
</dbReference>
<feature type="region of interest" description="Disordered" evidence="9">
    <location>
        <begin position="818"/>
        <end position="864"/>
    </location>
</feature>
<dbReference type="HOGENOM" id="CLU_001161_0_0_1"/>
<dbReference type="InterPro" id="IPR013761">
    <property type="entry name" value="SAM/pointed_sf"/>
</dbReference>
<dbReference type="InterPro" id="IPR001650">
    <property type="entry name" value="Helicase_C-like"/>
</dbReference>
<evidence type="ECO:0000256" key="1">
    <source>
        <dbReference type="ARBA" id="ARBA00004123"/>
    </source>
</evidence>
<dbReference type="PANTHER" id="PTHR45797:SF1">
    <property type="entry name" value="HELICASE ARIP4"/>
    <property type="match status" value="1"/>
</dbReference>
<organism evidence="12 13">
    <name type="scientific">Penicillium oxalicum (strain 114-2 / CGMCC 5302)</name>
    <name type="common">Penicillium decumbens</name>
    <dbReference type="NCBI Taxonomy" id="933388"/>
    <lineage>
        <taxon>Eukaryota</taxon>
        <taxon>Fungi</taxon>
        <taxon>Dikarya</taxon>
        <taxon>Ascomycota</taxon>
        <taxon>Pezizomycotina</taxon>
        <taxon>Eurotiomycetes</taxon>
        <taxon>Eurotiomycetidae</taxon>
        <taxon>Eurotiales</taxon>
        <taxon>Aspergillaceae</taxon>
        <taxon>Penicillium</taxon>
    </lineage>
</organism>
<dbReference type="PROSITE" id="PS51192">
    <property type="entry name" value="HELICASE_ATP_BIND_1"/>
    <property type="match status" value="1"/>
</dbReference>
<dbReference type="Proteomes" id="UP000019376">
    <property type="component" value="Unassembled WGS sequence"/>
</dbReference>
<dbReference type="PhylomeDB" id="S8B668"/>
<dbReference type="SUPFAM" id="SSF52540">
    <property type="entry name" value="P-loop containing nucleoside triphosphate hydrolases"/>
    <property type="match status" value="2"/>
</dbReference>
<gene>
    <name evidence="12" type="ORF">PDE_09332</name>
</gene>
<evidence type="ECO:0000256" key="6">
    <source>
        <dbReference type="ARBA" id="ARBA00022840"/>
    </source>
</evidence>
<feature type="domain" description="Helicase C-terminal" evidence="11">
    <location>
        <begin position="1298"/>
        <end position="1460"/>
    </location>
</feature>
<evidence type="ECO:0000259" key="11">
    <source>
        <dbReference type="PROSITE" id="PS51194"/>
    </source>
</evidence>
<feature type="compositionally biased region" description="Polar residues" evidence="9">
    <location>
        <begin position="486"/>
        <end position="496"/>
    </location>
</feature>
<dbReference type="InterPro" id="IPR056026">
    <property type="entry name" value="DUF7607"/>
</dbReference>
<proteinExistence type="inferred from homology"/>
<feature type="compositionally biased region" description="Pro residues" evidence="9">
    <location>
        <begin position="1624"/>
        <end position="1635"/>
    </location>
</feature>
<comment type="subcellular location">
    <subcellularLocation>
        <location evidence="1">Nucleus</location>
    </subcellularLocation>
</comment>
<dbReference type="GO" id="GO:0005634">
    <property type="term" value="C:nucleus"/>
    <property type="evidence" value="ECO:0007669"/>
    <property type="project" value="UniProtKB-SubCell"/>
</dbReference>
<dbReference type="GO" id="GO:0004386">
    <property type="term" value="F:helicase activity"/>
    <property type="evidence" value="ECO:0007669"/>
    <property type="project" value="UniProtKB-KW"/>
</dbReference>
<keyword evidence="5" id="KW-0347">Helicase</keyword>
<dbReference type="OrthoDB" id="2020972at2759"/>
<dbReference type="InterPro" id="IPR014001">
    <property type="entry name" value="Helicase_ATP-bd"/>
</dbReference>
<dbReference type="InterPro" id="IPR038718">
    <property type="entry name" value="SNF2-like_sf"/>
</dbReference>
<feature type="region of interest" description="Disordered" evidence="9">
    <location>
        <begin position="1764"/>
        <end position="1828"/>
    </location>
</feature>
<evidence type="ECO:0000256" key="2">
    <source>
        <dbReference type="ARBA" id="ARBA00007025"/>
    </source>
</evidence>
<dbReference type="Pfam" id="PF24580">
    <property type="entry name" value="DUF7607"/>
    <property type="match status" value="1"/>
</dbReference>
<dbReference type="SMART" id="SM00490">
    <property type="entry name" value="HELICc"/>
    <property type="match status" value="1"/>
</dbReference>
<evidence type="ECO:0000256" key="5">
    <source>
        <dbReference type="ARBA" id="ARBA00022806"/>
    </source>
</evidence>
<dbReference type="GO" id="GO:0016887">
    <property type="term" value="F:ATP hydrolysis activity"/>
    <property type="evidence" value="ECO:0007669"/>
    <property type="project" value="InterPro"/>
</dbReference>
<dbReference type="SUPFAM" id="SSF47769">
    <property type="entry name" value="SAM/Pointed domain"/>
    <property type="match status" value="1"/>
</dbReference>
<evidence type="ECO:0000256" key="9">
    <source>
        <dbReference type="SAM" id="MobiDB-lite"/>
    </source>
</evidence>
<feature type="compositionally biased region" description="Pro residues" evidence="9">
    <location>
        <begin position="128"/>
        <end position="137"/>
    </location>
</feature>
<name>S8B668_PENO1</name>
<evidence type="ECO:0000256" key="7">
    <source>
        <dbReference type="ARBA" id="ARBA00023125"/>
    </source>
</evidence>
<feature type="region of interest" description="Disordered" evidence="9">
    <location>
        <begin position="1663"/>
        <end position="1728"/>
    </location>
</feature>
<dbReference type="eggNOG" id="KOG1015">
    <property type="taxonomic scope" value="Eukaryota"/>
</dbReference>
<feature type="compositionally biased region" description="Polar residues" evidence="9">
    <location>
        <begin position="110"/>
        <end position="127"/>
    </location>
</feature>
<dbReference type="Pfam" id="PF07647">
    <property type="entry name" value="SAM_2"/>
    <property type="match status" value="1"/>
</dbReference>
<dbReference type="Pfam" id="PF00176">
    <property type="entry name" value="SNF2-rel_dom"/>
    <property type="match status" value="1"/>
</dbReference>
<feature type="compositionally biased region" description="Basic and acidic residues" evidence="9">
    <location>
        <begin position="514"/>
        <end position="544"/>
    </location>
</feature>
<feature type="compositionally biased region" description="Basic and acidic residues" evidence="9">
    <location>
        <begin position="1810"/>
        <end position="1820"/>
    </location>
</feature>
<evidence type="ECO:0000313" key="13">
    <source>
        <dbReference type="Proteomes" id="UP000019376"/>
    </source>
</evidence>
<dbReference type="EMBL" id="KB644415">
    <property type="protein sequence ID" value="EPS34368.1"/>
    <property type="molecule type" value="Genomic_DNA"/>
</dbReference>
<dbReference type="InterPro" id="IPR044574">
    <property type="entry name" value="ARIP4-like"/>
</dbReference>
<keyword evidence="8" id="KW-0539">Nucleus</keyword>
<sequence length="1847" mass="206677">MDWGVTEVVAFLCNPQEAPWTDSPTAPRPDRSTLEPALCDNDITGEVLLNDVDNQALKEDLGIKSLGHRSSLLRAIKWLRSRSHKYQLKHDTPSSTAPQSLLLGQPDHSLASNSFSSTPSISAQSRASPPPAVPNTMPPSTGIKEKRRIAPTLVTELQARKVEDAFREAGQSSLEDRHRASSPSALPEDQVLTATGSRHQDKDHGASLSTPLRFTRELIITEDLTDHVNPFPLPSRPDTSKGKDFFDQLLEKYKDDGQVEPLYGESDHELDEETLKELEEEEEIEDVDVPWATERKLSSAECENVFSAFIEQHGKIWMEKQRPKHQQNANLVWNLGHEKAAGTAYREDALKTQQRLAIRLKAMKKMLIEAGYTSSTALHDGCRVMEPTLDEICLQKWKVDIFALPTCPPPGTPLPRRSQPRKRRVLDADEESLGSGSSSAVTSELESDWIVDDDEASSVHYGSMGGESSPESGCDIQHRLTIQSMSLDPNAKTESSFLADESNEPSVKKRQRMMSKDLCDDQKSPDETRHRPSLEEPSANDHRHSTPQPRPPILDVMRLDSSSPSSEKSHHVDLVQIEDADQNSTFSADSPRDIDVNMDLDMIQTPPLNPADKCSPASELNLTLRLSDSKDEINDDDDDDDNAAAAASRDRLLTSVSMAIKASPSLDDIDLFDMVSDMSWDMIDSAGNRLWVLVKQLSLLPADKNELFGQYLEDLMDPVYIEEVDAALSAMLQNQSHFHKRTEEESEPGMRLAAYFVSWHSGKMLESAGIERSLLTKALDALSEDLDLSMFLTFFHRLKTLYLSYKVWIRRQRPLQLADTGPSEAEAPDRKARKRKRKPGKKERSKSHSSRPLSNMQKDAQRRQVIQERARERLRRQLESKGLSNSDPEKQAVTFKEPVIYLHPQLGRFVKPHQLTGIQFMWRELIEADNQQGCLLAHVMGLGKSFQVVSLLTTIAAAAISEDPNVRKQIPKRFHRSQTLILCPSSVVQNWVDEFNMWMPSDHNLGPILQIATRHQRRDLQVMDRLDVVGEWDRNGGVLIMSYDMLRILILNKPAILSTGDHGYVENCLLEKTNIVVADEAHRLKSGKSAISQIVSQIKSTSRIALTGSPLSNQLFEYYQMVDWVAPGYLEDPATFKKKFMEPIQAGSYIDSTRMEQRESLVALQLLNGILAPKVLRADTSVLAGDLPPKTEFVITVPLTELQRDAYNLFVDCAQSGQTDASMRLWSWLAIMQLCCNHPFPFYEKLADRLRDQEESQSILPDSIQEAGLPSDLASRMDNLFRKYPDIRDIALSHRATLLDKILDLCAEAGDKTLIFTQSIPTMNFLDHMLKKRGRSYQRLDGSVPGSERQKAVKNFNSDSNVSIFLISTRAGGVGLNMFGANRVVIFDFLFNPMWEEQAVGRAYRLGQKKPVFVYRFVAGGTFEEVIFNNAVYKRQLAVRVVDKKTVVRESSRKTATYLAHVHDVEKQNEHEALGWDAKVLDRLLQGEYRDIILNAKLSHIRDNENDRLTMEESRQVEDELAMERLKRSDPAAYRVEMRKREIQERLQRSTAAMAPQPQQTRPSQLIGPAGGFLGPPNRGLGPLSTATENPFSTQRRSDMQLVPFPSATNVIGSSGGLSHTEPPQFPHQPHPDPPQLTANPDNRLAFVVPAGNEVIVIDDESPLSLHPAPGQTLPVRSHLPSQDRHRLPPPPATNAPAGRPEVDLRNPGPRNLQSHDTSRPHTGQPVDLSRRHFSAMDPKEAAKLFQSLVREVSGDNTAGSFLGAGSSAVQKESGPGQSLTTSAIEVPDPSIPNYPWETKASAQNQSTARGDDPHNRDHLSPNVAANPPLDFNTCFTLDFSDDSDIE</sequence>
<dbReference type="InterPro" id="IPR027417">
    <property type="entry name" value="P-loop_NTPase"/>
</dbReference>
<feature type="compositionally biased region" description="Polar residues" evidence="9">
    <location>
        <begin position="1585"/>
        <end position="1595"/>
    </location>
</feature>
<dbReference type="GO" id="GO:0005524">
    <property type="term" value="F:ATP binding"/>
    <property type="evidence" value="ECO:0007669"/>
    <property type="project" value="UniProtKB-KW"/>
</dbReference>